<dbReference type="PROSITE" id="PS00375">
    <property type="entry name" value="UDPGT"/>
    <property type="match status" value="1"/>
</dbReference>
<proteinExistence type="inferred from homology"/>
<dbReference type="SUPFAM" id="SSF53756">
    <property type="entry name" value="UDP-Glycosyltransferase/glycogen phosphorylase"/>
    <property type="match status" value="1"/>
</dbReference>
<organism evidence="5 6">
    <name type="scientific">Leersia perrieri</name>
    <dbReference type="NCBI Taxonomy" id="77586"/>
    <lineage>
        <taxon>Eukaryota</taxon>
        <taxon>Viridiplantae</taxon>
        <taxon>Streptophyta</taxon>
        <taxon>Embryophyta</taxon>
        <taxon>Tracheophyta</taxon>
        <taxon>Spermatophyta</taxon>
        <taxon>Magnoliopsida</taxon>
        <taxon>Liliopsida</taxon>
        <taxon>Poales</taxon>
        <taxon>Poaceae</taxon>
        <taxon>BOP clade</taxon>
        <taxon>Oryzoideae</taxon>
        <taxon>Oryzeae</taxon>
        <taxon>Oryzinae</taxon>
        <taxon>Leersia</taxon>
    </lineage>
</organism>
<dbReference type="FunFam" id="3.40.50.2000:FF:000020">
    <property type="entry name" value="Glycosyltransferase"/>
    <property type="match status" value="1"/>
</dbReference>
<evidence type="ECO:0000313" key="6">
    <source>
        <dbReference type="Proteomes" id="UP000032180"/>
    </source>
</evidence>
<reference evidence="5 6" key="1">
    <citation type="submission" date="2012-08" db="EMBL/GenBank/DDBJ databases">
        <title>Oryza genome evolution.</title>
        <authorList>
            <person name="Wing R.A."/>
        </authorList>
    </citation>
    <scope>NUCLEOTIDE SEQUENCE</scope>
</reference>
<dbReference type="Gene3D" id="3.40.50.2000">
    <property type="entry name" value="Glycogen Phosphorylase B"/>
    <property type="match status" value="2"/>
</dbReference>
<dbReference type="FunFam" id="3.40.50.2000:FF:000082">
    <property type="entry name" value="Glycosyltransferase"/>
    <property type="match status" value="1"/>
</dbReference>
<dbReference type="PANTHER" id="PTHR48048">
    <property type="entry name" value="GLYCOSYLTRANSFERASE"/>
    <property type="match status" value="1"/>
</dbReference>
<dbReference type="CDD" id="cd03784">
    <property type="entry name" value="GT1_Gtf-like"/>
    <property type="match status" value="1"/>
</dbReference>
<keyword evidence="3" id="KW-0328">Glycosyltransferase</keyword>
<keyword evidence="6" id="KW-1185">Reference proteome</keyword>
<dbReference type="AlphaFoldDB" id="A0A0D9V5C3"/>
<dbReference type="Proteomes" id="UP000032180">
    <property type="component" value="Chromosome 1"/>
</dbReference>
<sequence>MGRTVVLYPGPGIGHLVPMVELAKVFLQHGVAVTVVLVQPPLEAFDLSSSVARFAAANPSVNFHVLPPPPPAGSGSGGDDTSARPIVRMFGLLDAMNTPLRDFLRSLPSVHALVIDMFCTTALGVASELRLPAYVFFSSAASDLAVFLHLPSTRDSIKISLGEPGDSVVHFPGVPPFKASDIPSEILHDDEASRVILSTFQDLLDSTGVLVNTFESLETRALRALKDGLCVTGRATPPVYCVGPLVSGGGGDEKDHEYLRWLDAQPDKSVVFLSFGSLGAFSKKQVEEIAIGLQSSEQRFLWVVRNPRNDEKNLAEPLAEPDLDALLPAGFTESTKGRGLVVKLWAPQVEVLRHRATGAFMTHCGWNSSLEGITAGLPLLCWPLYAEQRLNKVFLVEEMKLGVEMRGYDGELVNAEEVEAKVRWVMESEDCQALRQRAIAMKDAAVEALREGGSSHAAFVKFLEDLQSYVDSVSRPTGRGRSTACNVINLNMDVNDLDIGLDAITQAFWMIYRRGTSIVCMRRPKEGRPTYKKGLDRKRY</sequence>
<dbReference type="Pfam" id="PF00201">
    <property type="entry name" value="UDPGT"/>
    <property type="match status" value="1"/>
</dbReference>
<evidence type="ECO:0000256" key="1">
    <source>
        <dbReference type="ARBA" id="ARBA00009995"/>
    </source>
</evidence>
<dbReference type="HOGENOM" id="CLU_001724_3_2_1"/>
<evidence type="ECO:0000256" key="2">
    <source>
        <dbReference type="ARBA" id="ARBA00022679"/>
    </source>
</evidence>
<keyword evidence="2 3" id="KW-0808">Transferase</keyword>
<evidence type="ECO:0000256" key="3">
    <source>
        <dbReference type="RuleBase" id="RU003718"/>
    </source>
</evidence>
<name>A0A0D9V5C3_9ORYZ</name>
<dbReference type="Gramene" id="LPERR01G25710.6">
    <property type="protein sequence ID" value="LPERR01G25710.6"/>
    <property type="gene ID" value="LPERR01G25710"/>
</dbReference>
<dbReference type="InterPro" id="IPR050481">
    <property type="entry name" value="UDP-glycosyltransf_plant"/>
</dbReference>
<dbReference type="InterPro" id="IPR035595">
    <property type="entry name" value="UDP_glycos_trans_CS"/>
</dbReference>
<evidence type="ECO:0000256" key="4">
    <source>
        <dbReference type="RuleBase" id="RU362057"/>
    </source>
</evidence>
<dbReference type="EnsemblPlants" id="LPERR01G25710.6">
    <property type="protein sequence ID" value="LPERR01G25710.6"/>
    <property type="gene ID" value="LPERR01G25710"/>
</dbReference>
<reference evidence="6" key="2">
    <citation type="submission" date="2013-12" db="EMBL/GenBank/DDBJ databases">
        <authorList>
            <person name="Yu Y."/>
            <person name="Lee S."/>
            <person name="de Baynast K."/>
            <person name="Wissotski M."/>
            <person name="Liu L."/>
            <person name="Talag J."/>
            <person name="Goicoechea J."/>
            <person name="Angelova A."/>
            <person name="Jetty R."/>
            <person name="Kudrna D."/>
            <person name="Golser W."/>
            <person name="Rivera L."/>
            <person name="Zhang J."/>
            <person name="Wing R."/>
        </authorList>
    </citation>
    <scope>NUCLEOTIDE SEQUENCE</scope>
</reference>
<comment type="similarity">
    <text evidence="1 3">Belongs to the UDP-glycosyltransferase family.</text>
</comment>
<dbReference type="InterPro" id="IPR002213">
    <property type="entry name" value="UDP_glucos_trans"/>
</dbReference>
<dbReference type="PANTHER" id="PTHR48048:SF89">
    <property type="entry name" value="GLYCOSYLTRANSFERASE"/>
    <property type="match status" value="1"/>
</dbReference>
<dbReference type="GO" id="GO:0035251">
    <property type="term" value="F:UDP-glucosyltransferase activity"/>
    <property type="evidence" value="ECO:0007669"/>
    <property type="project" value="InterPro"/>
</dbReference>
<protein>
    <recommendedName>
        <fullName evidence="4">Glycosyltransferase</fullName>
        <ecNumber evidence="4">2.4.1.-</ecNumber>
    </recommendedName>
</protein>
<evidence type="ECO:0000313" key="5">
    <source>
        <dbReference type="EnsemblPlants" id="LPERR01G25710.6"/>
    </source>
</evidence>
<accession>A0A0D9V5C3</accession>
<dbReference type="EC" id="2.4.1.-" evidence="4"/>
<reference evidence="5" key="3">
    <citation type="submission" date="2015-04" db="UniProtKB">
        <authorList>
            <consortium name="EnsemblPlants"/>
        </authorList>
    </citation>
    <scope>IDENTIFICATION</scope>
</reference>